<organism evidence="2 3">
    <name type="scientific">Maribacter spongiicola</name>
    <dbReference type="NCBI Taxonomy" id="1206753"/>
    <lineage>
        <taxon>Bacteria</taxon>
        <taxon>Pseudomonadati</taxon>
        <taxon>Bacteroidota</taxon>
        <taxon>Flavobacteriia</taxon>
        <taxon>Flavobacteriales</taxon>
        <taxon>Flavobacteriaceae</taxon>
        <taxon>Maribacter</taxon>
    </lineage>
</organism>
<accession>A0A4R7K2V5</accession>
<dbReference type="Proteomes" id="UP000294749">
    <property type="component" value="Unassembled WGS sequence"/>
</dbReference>
<protein>
    <submittedName>
        <fullName evidence="2">Glycosyltransferase involved in cell wall biosynthesis</fullName>
    </submittedName>
</protein>
<dbReference type="InterPro" id="IPR050194">
    <property type="entry name" value="Glycosyltransferase_grp1"/>
</dbReference>
<dbReference type="RefSeq" id="WP_133687169.1">
    <property type="nucleotide sequence ID" value="NZ_SOAY01000011.1"/>
</dbReference>
<dbReference type="InterPro" id="IPR001296">
    <property type="entry name" value="Glyco_trans_1"/>
</dbReference>
<dbReference type="EMBL" id="SOAY01000011">
    <property type="protein sequence ID" value="TDT44754.1"/>
    <property type="molecule type" value="Genomic_DNA"/>
</dbReference>
<proteinExistence type="predicted"/>
<feature type="domain" description="Glycosyl transferase family 1" evidence="1">
    <location>
        <begin position="220"/>
        <end position="393"/>
    </location>
</feature>
<dbReference type="GO" id="GO:0016757">
    <property type="term" value="F:glycosyltransferase activity"/>
    <property type="evidence" value="ECO:0007669"/>
    <property type="project" value="InterPro"/>
</dbReference>
<sequence length="430" mass="49150">MKILWISNMIFPDLAKAIGQTVPIGGGWMYGLAKDIIESGVQLSVATVRPNINDYHGKINGITYHLLKGEKSILYFDKSLENKWKELITKVKPDLIHIHGTEYAHGLALVKSCPDIPYVISIQGMISVYAKYYAGQIPLINILKNLTLRDVLRMNSIWHAERKFEKRGRKIEVPYLKLCNNFIGRTQWDHDHVITINPKANYHFCNESLRDHFYKSEKWNLKNASKYTIFLSQALYPIKGLHKVLEALKIVKSTFPTVQLRIAGMEITKSDTFYDKLKMDGYGKYIKRKIKKYGLSDNVTFTGPLDEEAMAQEYLKCNLFICPSSIENSPNSLGEAQLLGVPCIASYVGGIPNMIIHGETGLLYRFEEVEMLAQSIKLIFKDDKLAHILSENSIITASKRHDRKVNCNRNINIYKNIIQNNNAQFNLKAF</sequence>
<dbReference type="Pfam" id="PF00534">
    <property type="entry name" value="Glycos_transf_1"/>
    <property type="match status" value="1"/>
</dbReference>
<keyword evidence="2" id="KW-0808">Transferase</keyword>
<dbReference type="CDD" id="cd03801">
    <property type="entry name" value="GT4_PimA-like"/>
    <property type="match status" value="1"/>
</dbReference>
<dbReference type="OrthoDB" id="1096251at2"/>
<comment type="caution">
    <text evidence="2">The sequence shown here is derived from an EMBL/GenBank/DDBJ whole genome shotgun (WGS) entry which is preliminary data.</text>
</comment>
<dbReference type="AlphaFoldDB" id="A0A4R7K2V5"/>
<dbReference type="PANTHER" id="PTHR45947">
    <property type="entry name" value="SULFOQUINOVOSYL TRANSFERASE SQD2"/>
    <property type="match status" value="1"/>
</dbReference>
<evidence type="ECO:0000313" key="2">
    <source>
        <dbReference type="EMBL" id="TDT44754.1"/>
    </source>
</evidence>
<keyword evidence="3" id="KW-1185">Reference proteome</keyword>
<name>A0A4R7K2V5_9FLAO</name>
<evidence type="ECO:0000259" key="1">
    <source>
        <dbReference type="Pfam" id="PF00534"/>
    </source>
</evidence>
<dbReference type="Gene3D" id="3.40.50.2000">
    <property type="entry name" value="Glycogen Phosphorylase B"/>
    <property type="match status" value="2"/>
</dbReference>
<dbReference type="SUPFAM" id="SSF53756">
    <property type="entry name" value="UDP-Glycosyltransferase/glycogen phosphorylase"/>
    <property type="match status" value="1"/>
</dbReference>
<gene>
    <name evidence="2" type="ORF">CLV90_1832</name>
</gene>
<dbReference type="PANTHER" id="PTHR45947:SF3">
    <property type="entry name" value="SULFOQUINOVOSYL TRANSFERASE SQD2"/>
    <property type="match status" value="1"/>
</dbReference>
<evidence type="ECO:0000313" key="3">
    <source>
        <dbReference type="Proteomes" id="UP000294749"/>
    </source>
</evidence>
<reference evidence="2 3" key="1">
    <citation type="submission" date="2019-03" db="EMBL/GenBank/DDBJ databases">
        <title>Genomic Encyclopedia of Archaeal and Bacterial Type Strains, Phase II (KMG-II): from individual species to whole genera.</title>
        <authorList>
            <person name="Goeker M."/>
        </authorList>
    </citation>
    <scope>NUCLEOTIDE SEQUENCE [LARGE SCALE GENOMIC DNA]</scope>
    <source>
        <strain evidence="2 3">DSM 25233</strain>
    </source>
</reference>